<keyword evidence="2 3" id="KW-0040">ANK repeat</keyword>
<dbReference type="SMART" id="SM00248">
    <property type="entry name" value="ANK"/>
    <property type="match status" value="5"/>
</dbReference>
<proteinExistence type="predicted"/>
<evidence type="ECO:0000256" key="3">
    <source>
        <dbReference type="PROSITE-ProRule" id="PRU00023"/>
    </source>
</evidence>
<feature type="chain" id="PRO_5016351334" evidence="4">
    <location>
        <begin position="26"/>
        <end position="275"/>
    </location>
</feature>
<dbReference type="RefSeq" id="WP_088920061.1">
    <property type="nucleotide sequence ID" value="NZ_CP018632.1"/>
</dbReference>
<dbReference type="Proteomes" id="UP000250079">
    <property type="component" value="Chromosome"/>
</dbReference>
<dbReference type="OrthoDB" id="671583at2"/>
<evidence type="ECO:0000313" key="6">
    <source>
        <dbReference type="Proteomes" id="UP000250079"/>
    </source>
</evidence>
<dbReference type="KEGG" id="gai:IMCC3135_25230"/>
<organism evidence="5 6">
    <name type="scientific">Granulosicoccus antarcticus IMCC3135</name>
    <dbReference type="NCBI Taxonomy" id="1192854"/>
    <lineage>
        <taxon>Bacteria</taxon>
        <taxon>Pseudomonadati</taxon>
        <taxon>Pseudomonadota</taxon>
        <taxon>Gammaproteobacteria</taxon>
        <taxon>Chromatiales</taxon>
        <taxon>Granulosicoccaceae</taxon>
        <taxon>Granulosicoccus</taxon>
    </lineage>
</organism>
<accession>A0A2Z2NUV2</accession>
<dbReference type="PRINTS" id="PR01415">
    <property type="entry name" value="ANKYRIN"/>
</dbReference>
<feature type="signal peptide" evidence="4">
    <location>
        <begin position="1"/>
        <end position="25"/>
    </location>
</feature>
<dbReference type="InterPro" id="IPR036770">
    <property type="entry name" value="Ankyrin_rpt-contain_sf"/>
</dbReference>
<dbReference type="PANTHER" id="PTHR24198:SF165">
    <property type="entry name" value="ANKYRIN REPEAT-CONTAINING PROTEIN-RELATED"/>
    <property type="match status" value="1"/>
</dbReference>
<keyword evidence="1" id="KW-0677">Repeat</keyword>
<name>A0A2Z2NUV2_9GAMM</name>
<evidence type="ECO:0000256" key="2">
    <source>
        <dbReference type="ARBA" id="ARBA00023043"/>
    </source>
</evidence>
<dbReference type="AlphaFoldDB" id="A0A2Z2NUV2"/>
<protein>
    <submittedName>
        <fullName evidence="5">Uncharacterized protein</fullName>
    </submittedName>
</protein>
<dbReference type="Pfam" id="PF12796">
    <property type="entry name" value="Ank_2"/>
    <property type="match status" value="2"/>
</dbReference>
<dbReference type="PROSITE" id="PS50297">
    <property type="entry name" value="ANK_REP_REGION"/>
    <property type="match status" value="2"/>
</dbReference>
<keyword evidence="6" id="KW-1185">Reference proteome</keyword>
<evidence type="ECO:0000256" key="1">
    <source>
        <dbReference type="ARBA" id="ARBA00022737"/>
    </source>
</evidence>
<reference evidence="5 6" key="1">
    <citation type="submission" date="2016-12" db="EMBL/GenBank/DDBJ databases">
        <authorList>
            <person name="Song W.-J."/>
            <person name="Kurnit D.M."/>
        </authorList>
    </citation>
    <scope>NUCLEOTIDE SEQUENCE [LARGE SCALE GENOMIC DNA]</scope>
    <source>
        <strain evidence="5 6">IMCC3135</strain>
    </source>
</reference>
<dbReference type="PROSITE" id="PS50088">
    <property type="entry name" value="ANK_REPEAT"/>
    <property type="match status" value="3"/>
</dbReference>
<dbReference type="EMBL" id="CP018632">
    <property type="protein sequence ID" value="ASJ75109.1"/>
    <property type="molecule type" value="Genomic_DNA"/>
</dbReference>
<feature type="repeat" description="ANK" evidence="3">
    <location>
        <begin position="214"/>
        <end position="246"/>
    </location>
</feature>
<dbReference type="SUPFAM" id="SSF48403">
    <property type="entry name" value="Ankyrin repeat"/>
    <property type="match status" value="1"/>
</dbReference>
<feature type="repeat" description="ANK" evidence="3">
    <location>
        <begin position="81"/>
        <end position="113"/>
    </location>
</feature>
<sequence length="275" mass="29964">MLQTMRRCIPLIAVLFLALNGVAQAFDKSPTVATRNNTYQLVDAKARQAWMSAIGNDQAARLKSLLELHEPAQLLAITASNGKSALMVAAKLGELPLVISLVDAGARVNDTTQTNGTAFMFAVLGNQKKTAQWLMNRNADIHVIGSNGWNALSIAAAKGYVDLLQWLIVEHADAQLRDVYWFTPLMRAVENNHDEVASVLLELPNTDVNVQDEFGNTSLHHAVSADNAAMVELLLQHGADTNIRNRNGSVAAMLADDKPDMQSLLRKAEHLSGRH</sequence>
<keyword evidence="4" id="KW-0732">Signal</keyword>
<dbReference type="Gene3D" id="1.25.40.20">
    <property type="entry name" value="Ankyrin repeat-containing domain"/>
    <property type="match status" value="2"/>
</dbReference>
<dbReference type="InterPro" id="IPR002110">
    <property type="entry name" value="Ankyrin_rpt"/>
</dbReference>
<evidence type="ECO:0000313" key="5">
    <source>
        <dbReference type="EMBL" id="ASJ75109.1"/>
    </source>
</evidence>
<gene>
    <name evidence="5" type="ORF">IMCC3135_25230</name>
</gene>
<feature type="repeat" description="ANK" evidence="3">
    <location>
        <begin position="147"/>
        <end position="179"/>
    </location>
</feature>
<evidence type="ECO:0000256" key="4">
    <source>
        <dbReference type="SAM" id="SignalP"/>
    </source>
</evidence>
<dbReference type="PANTHER" id="PTHR24198">
    <property type="entry name" value="ANKYRIN REPEAT AND PROTEIN KINASE DOMAIN-CONTAINING PROTEIN"/>
    <property type="match status" value="1"/>
</dbReference>